<dbReference type="NCBIfam" id="NF003261">
    <property type="entry name" value="PRK04231.1"/>
    <property type="match status" value="1"/>
</dbReference>
<keyword evidence="3 6" id="KW-0694">RNA-binding</keyword>
<reference evidence="8 9" key="1">
    <citation type="journal article" date="2011" name="Extremophiles">
        <title>Genomic analysis of Acidianus hospitalis W1 a host for studying crenarchaeal virus and plasmid life cycles.</title>
        <authorList>
            <person name="You X.Y."/>
            <person name="Liu C."/>
            <person name="Wang S.Y."/>
            <person name="Jiang C.Y."/>
            <person name="Shah S.A."/>
            <person name="Prangishvili D."/>
            <person name="She Q."/>
            <person name="Liu S.J."/>
            <person name="Garrett R.A."/>
        </authorList>
    </citation>
    <scope>NUCLEOTIDE SEQUENCE [LARGE SCALE GENOMIC DNA]</scope>
    <source>
        <strain evidence="8 9">W1</strain>
    </source>
</reference>
<dbReference type="HAMAP" id="MF_01325_A">
    <property type="entry name" value="Ribosomal_uL3_A"/>
    <property type="match status" value="1"/>
</dbReference>
<comment type="subunit">
    <text evidence="6">Part of the 50S ribosomal subunit. Forms a cluster with proteins L14 and L24e.</text>
</comment>
<dbReference type="GO" id="GO:0003735">
    <property type="term" value="F:structural constituent of ribosome"/>
    <property type="evidence" value="ECO:0007669"/>
    <property type="project" value="UniProtKB-UniRule"/>
</dbReference>
<dbReference type="HOGENOM" id="CLU_033361_2_0_2"/>
<dbReference type="Pfam" id="PF00297">
    <property type="entry name" value="Ribosomal_L3"/>
    <property type="match status" value="1"/>
</dbReference>
<keyword evidence="5 6" id="KW-0687">Ribonucleoprotein</keyword>
<keyword evidence="4 6" id="KW-0689">Ribosomal protein</keyword>
<gene>
    <name evidence="6" type="primary">rpl3</name>
    <name evidence="8" type="ordered locus">Ahos_0844</name>
</gene>
<dbReference type="PROSITE" id="PS00474">
    <property type="entry name" value="RIBOSOMAL_L3"/>
    <property type="match status" value="1"/>
</dbReference>
<evidence type="ECO:0000256" key="4">
    <source>
        <dbReference type="ARBA" id="ARBA00022980"/>
    </source>
</evidence>
<evidence type="ECO:0000256" key="1">
    <source>
        <dbReference type="ARBA" id="ARBA00006540"/>
    </source>
</evidence>
<dbReference type="InterPro" id="IPR019928">
    <property type="entry name" value="Ribosomal_uL3_arc"/>
</dbReference>
<keyword evidence="9" id="KW-1185">Reference proteome</keyword>
<keyword evidence="2 6" id="KW-0699">rRNA-binding</keyword>
<comment type="similarity">
    <text evidence="1 6">Belongs to the universal ribosomal protein uL3 family.</text>
</comment>
<dbReference type="Proteomes" id="UP000008458">
    <property type="component" value="Chromosome"/>
</dbReference>
<name>F4B8D1_ACIHW</name>
<dbReference type="NCBIfam" id="TIGR03626">
    <property type="entry name" value="L3_arch"/>
    <property type="match status" value="1"/>
</dbReference>
<proteinExistence type="inferred from homology"/>
<evidence type="ECO:0000256" key="2">
    <source>
        <dbReference type="ARBA" id="ARBA00022730"/>
    </source>
</evidence>
<dbReference type="PANTHER" id="PTHR11363:SF5">
    <property type="entry name" value="LARGE RIBOSOMAL SUBUNIT PROTEIN UL3"/>
    <property type="match status" value="1"/>
</dbReference>
<dbReference type="AlphaFoldDB" id="F4B8D1"/>
<dbReference type="InterPro" id="IPR009000">
    <property type="entry name" value="Transl_B-barrel_sf"/>
</dbReference>
<dbReference type="GO" id="GO:0019843">
    <property type="term" value="F:rRNA binding"/>
    <property type="evidence" value="ECO:0007669"/>
    <property type="project" value="UniProtKB-UniRule"/>
</dbReference>
<evidence type="ECO:0000256" key="7">
    <source>
        <dbReference type="SAM" id="MobiDB-lite"/>
    </source>
</evidence>
<dbReference type="PANTHER" id="PTHR11363">
    <property type="entry name" value="60S RIBOSOMAL PROTEIN L3-RELATED"/>
    <property type="match status" value="1"/>
</dbReference>
<evidence type="ECO:0000256" key="6">
    <source>
        <dbReference type="HAMAP-Rule" id="MF_01325"/>
    </source>
</evidence>
<dbReference type="InterPro" id="IPR045077">
    <property type="entry name" value="L3_arc_euk"/>
</dbReference>
<sequence>MQSWNSYFYNLIVVHEIRRGRGLGHRKLASPRRGSSGFRPRKRAEELLPTPRSWPRISSSNPILLGFVGYKVGMTHVYYINDIKGSSEYGKEVFTPVTVIETPPIIPIALRAYILGSKGEPEVLTDYWTPELPQEITRKIKSLKVNKDKLNEFLDKIKSNLNNILYLRAIIATQPKLVPALGKKKPEIVEIQVGGGDTSAQLNYLLDILGKPVNVTDIFKEGQLVDIIGVTKGKGFQGVIKRYSVMELPRWHKHRKGSRKVGTKGPSLGTPSYVPQPGQLGFHRRTEYNKRILKISTNPQEINPAGGFVKYGLVKNPYILIQGSTIGVRKRPLFLRYPIRPYEVPAEAPKITYIDLSSKQG</sequence>
<reference key="2">
    <citation type="journal article" date="2011" name="Extremophiles">
        <title>Genomic analyses of Acidianus hospitalis W1 a host for studying crenarchaeal virus and plasmid life cycles.</title>
        <authorList>
            <person name="You X.Y."/>
            <person name="Liu C."/>
            <person name="Wang S.Y."/>
            <person name="Jiang C.Y."/>
            <person name="Shah S.A."/>
            <person name="Prangishvili D."/>
            <person name="Liu S.J."/>
            <person name="Garrett R.A."/>
        </authorList>
    </citation>
    <scope>NUCLEOTIDE SEQUENCE</scope>
    <source>
        <strain>W1</strain>
    </source>
</reference>
<evidence type="ECO:0000313" key="8">
    <source>
        <dbReference type="EMBL" id="AEE93730.1"/>
    </source>
</evidence>
<dbReference type="KEGG" id="aho:Ahos_0844"/>
<evidence type="ECO:0000313" key="9">
    <source>
        <dbReference type="Proteomes" id="UP000008458"/>
    </source>
</evidence>
<accession>F4B8D1</accession>
<dbReference type="STRING" id="933801.Ahos_0844"/>
<comment type="function">
    <text evidence="6">One of the primary rRNA binding proteins, it binds directly near the 3'-end of the 23S rRNA, where it nucleates assembly of the 50S subunit.</text>
</comment>
<dbReference type="InterPro" id="IPR044892">
    <property type="entry name" value="Ribosomal_L3_dom_3_arc_sf"/>
</dbReference>
<feature type="region of interest" description="Disordered" evidence="7">
    <location>
        <begin position="254"/>
        <end position="280"/>
    </location>
</feature>
<dbReference type="Gene3D" id="4.10.960.10">
    <property type="entry name" value="Ribosomal protein L3, domain 3"/>
    <property type="match status" value="1"/>
</dbReference>
<dbReference type="GO" id="GO:0022625">
    <property type="term" value="C:cytosolic large ribosomal subunit"/>
    <property type="evidence" value="ECO:0007669"/>
    <property type="project" value="UniProtKB-UniRule"/>
</dbReference>
<dbReference type="InterPro" id="IPR019926">
    <property type="entry name" value="Ribosomal_uL3_CS"/>
</dbReference>
<dbReference type="eggNOG" id="arCOG04070">
    <property type="taxonomic scope" value="Archaea"/>
</dbReference>
<evidence type="ECO:0000256" key="5">
    <source>
        <dbReference type="ARBA" id="ARBA00023274"/>
    </source>
</evidence>
<dbReference type="SUPFAM" id="SSF50447">
    <property type="entry name" value="Translation proteins"/>
    <property type="match status" value="1"/>
</dbReference>
<protein>
    <recommendedName>
        <fullName evidence="6">Large ribosomal subunit protein uL3</fullName>
    </recommendedName>
</protein>
<dbReference type="Gene3D" id="3.30.1430.10">
    <property type="match status" value="1"/>
</dbReference>
<dbReference type="InterPro" id="IPR000597">
    <property type="entry name" value="Ribosomal_uL3"/>
</dbReference>
<evidence type="ECO:0000256" key="3">
    <source>
        <dbReference type="ARBA" id="ARBA00022884"/>
    </source>
</evidence>
<dbReference type="Gene3D" id="2.40.30.10">
    <property type="entry name" value="Translation factors"/>
    <property type="match status" value="1"/>
</dbReference>
<organism evidence="8 9">
    <name type="scientific">Acidianus hospitalis (strain W1)</name>
    <dbReference type="NCBI Taxonomy" id="933801"/>
    <lineage>
        <taxon>Archaea</taxon>
        <taxon>Thermoproteota</taxon>
        <taxon>Thermoprotei</taxon>
        <taxon>Sulfolobales</taxon>
        <taxon>Sulfolobaceae</taxon>
        <taxon>Acidianus</taxon>
    </lineage>
</organism>
<dbReference type="GO" id="GO:0006412">
    <property type="term" value="P:translation"/>
    <property type="evidence" value="ECO:0007669"/>
    <property type="project" value="UniProtKB-UniRule"/>
</dbReference>
<dbReference type="EMBL" id="CP002535">
    <property type="protein sequence ID" value="AEE93730.1"/>
    <property type="molecule type" value="Genomic_DNA"/>
</dbReference>